<dbReference type="PROSITE" id="PS51257">
    <property type="entry name" value="PROKAR_LIPOPROTEIN"/>
    <property type="match status" value="1"/>
</dbReference>
<dbReference type="Proteomes" id="UP000540568">
    <property type="component" value="Unassembled WGS sequence"/>
</dbReference>
<evidence type="ECO:0000256" key="2">
    <source>
        <dbReference type="SAM" id="SignalP"/>
    </source>
</evidence>
<dbReference type="InterPro" id="IPR008972">
    <property type="entry name" value="Cupredoxin"/>
</dbReference>
<evidence type="ECO:0000313" key="4">
    <source>
        <dbReference type="Proteomes" id="UP000540568"/>
    </source>
</evidence>
<proteinExistence type="predicted"/>
<evidence type="ECO:0000313" key="3">
    <source>
        <dbReference type="EMBL" id="MBA8808254.1"/>
    </source>
</evidence>
<protein>
    <recommendedName>
        <fullName evidence="5">EfeO-type cupredoxin-like domain-containing protein</fullName>
    </recommendedName>
</protein>
<evidence type="ECO:0000256" key="1">
    <source>
        <dbReference type="SAM" id="MobiDB-lite"/>
    </source>
</evidence>
<dbReference type="RefSeq" id="WP_182616130.1">
    <property type="nucleotide sequence ID" value="NZ_BAAATF010000003.1"/>
</dbReference>
<comment type="caution">
    <text evidence="3">The sequence shown here is derived from an EMBL/GenBank/DDBJ whole genome shotgun (WGS) entry which is preliminary data.</text>
</comment>
<dbReference type="EMBL" id="JACGWV010000001">
    <property type="protein sequence ID" value="MBA8808254.1"/>
    <property type="molecule type" value="Genomic_DNA"/>
</dbReference>
<feature type="region of interest" description="Disordered" evidence="1">
    <location>
        <begin position="34"/>
        <end position="77"/>
    </location>
</feature>
<feature type="chain" id="PRO_5039607149" description="EfeO-type cupredoxin-like domain-containing protein" evidence="2">
    <location>
        <begin position="20"/>
        <end position="162"/>
    </location>
</feature>
<dbReference type="AlphaFoldDB" id="A0A7W3J8V7"/>
<feature type="compositionally biased region" description="Low complexity" evidence="1">
    <location>
        <begin position="34"/>
        <end position="52"/>
    </location>
</feature>
<name>A0A7W3J8V7_9MICO</name>
<evidence type="ECO:0008006" key="5">
    <source>
        <dbReference type="Google" id="ProtNLM"/>
    </source>
</evidence>
<organism evidence="3 4">
    <name type="scientific">Promicromonospora sukumoe</name>
    <dbReference type="NCBI Taxonomy" id="88382"/>
    <lineage>
        <taxon>Bacteria</taxon>
        <taxon>Bacillati</taxon>
        <taxon>Actinomycetota</taxon>
        <taxon>Actinomycetes</taxon>
        <taxon>Micrococcales</taxon>
        <taxon>Promicromonosporaceae</taxon>
        <taxon>Promicromonospora</taxon>
    </lineage>
</organism>
<keyword evidence="4" id="KW-1185">Reference proteome</keyword>
<dbReference type="Gene3D" id="2.60.40.420">
    <property type="entry name" value="Cupredoxins - blue copper proteins"/>
    <property type="match status" value="1"/>
</dbReference>
<keyword evidence="2" id="KW-0732">Signal</keyword>
<feature type="signal peptide" evidence="2">
    <location>
        <begin position="1"/>
        <end position="19"/>
    </location>
</feature>
<gene>
    <name evidence="3" type="ORF">FHX71_002196</name>
</gene>
<feature type="compositionally biased region" description="Low complexity" evidence="1">
    <location>
        <begin position="64"/>
        <end position="74"/>
    </location>
</feature>
<accession>A0A7W3J8V7</accession>
<sequence>MTRTTTPLLLARAAAAAVAAVTVAGVLAGCAAAGPAAGSADAPPAEASASDTAHQDHHEAGICTDDPATDDPATGEPPVEVEVRFADGRVEPAPGRVEVPLGSTVVLRAEVDAPAEIHVHGYDVAAEAAPGDPVCLEVLADTPGVFDVEAHPETLLLQLAVR</sequence>
<reference evidence="3 4" key="1">
    <citation type="submission" date="2020-07" db="EMBL/GenBank/DDBJ databases">
        <title>Sequencing the genomes of 1000 actinobacteria strains.</title>
        <authorList>
            <person name="Klenk H.-P."/>
        </authorList>
    </citation>
    <scope>NUCLEOTIDE SEQUENCE [LARGE SCALE GENOMIC DNA]</scope>
    <source>
        <strain evidence="3 4">DSM 44121</strain>
    </source>
</reference>
<dbReference type="SUPFAM" id="SSF49503">
    <property type="entry name" value="Cupredoxins"/>
    <property type="match status" value="1"/>
</dbReference>